<name>A0AAC9FG02_SPHMC</name>
<dbReference type="GO" id="GO:0019877">
    <property type="term" value="P:diaminopimelate biosynthetic process"/>
    <property type="evidence" value="ECO:0007669"/>
    <property type="project" value="UniProtKB-ARBA"/>
</dbReference>
<organism evidence="4 5">
    <name type="scientific">Sphingopyxis macrogoltabida</name>
    <name type="common">Sphingomonas macrogoltabidus</name>
    <dbReference type="NCBI Taxonomy" id="33050"/>
    <lineage>
        <taxon>Bacteria</taxon>
        <taxon>Pseudomonadati</taxon>
        <taxon>Pseudomonadota</taxon>
        <taxon>Alphaproteobacteria</taxon>
        <taxon>Sphingomonadales</taxon>
        <taxon>Sphingomonadaceae</taxon>
        <taxon>Sphingopyxis</taxon>
    </lineage>
</organism>
<keyword evidence="2" id="KW-0479">Metal-binding</keyword>
<evidence type="ECO:0000256" key="2">
    <source>
        <dbReference type="PIRSR" id="PIRSR005962-1"/>
    </source>
</evidence>
<dbReference type="Proteomes" id="UP000076088">
    <property type="component" value="Chromosome"/>
</dbReference>
<keyword evidence="5" id="KW-1185">Reference proteome</keyword>
<gene>
    <name evidence="4" type="ORF">ATM17_18385</name>
</gene>
<evidence type="ECO:0000256" key="1">
    <source>
        <dbReference type="ARBA" id="ARBA00022801"/>
    </source>
</evidence>
<evidence type="ECO:0000259" key="3">
    <source>
        <dbReference type="Pfam" id="PF07687"/>
    </source>
</evidence>
<dbReference type="GO" id="GO:0050118">
    <property type="term" value="F:N-acetyldiaminopimelate deacetylase activity"/>
    <property type="evidence" value="ECO:0007669"/>
    <property type="project" value="UniProtKB-ARBA"/>
</dbReference>
<dbReference type="PIRSF" id="PIRSF005962">
    <property type="entry name" value="Pept_M20D_amidohydro"/>
    <property type="match status" value="1"/>
</dbReference>
<feature type="binding site" evidence="2">
    <location>
        <position position="126"/>
    </location>
    <ligand>
        <name>Mn(2+)</name>
        <dbReference type="ChEBI" id="CHEBI:29035"/>
        <label>2</label>
    </ligand>
</feature>
<keyword evidence="2" id="KW-0464">Manganese</keyword>
<accession>A0AAC9FG02</accession>
<dbReference type="InterPro" id="IPR011650">
    <property type="entry name" value="Peptidase_M20_dimer"/>
</dbReference>
<dbReference type="InterPro" id="IPR002933">
    <property type="entry name" value="Peptidase_M20"/>
</dbReference>
<evidence type="ECO:0000313" key="4">
    <source>
        <dbReference type="EMBL" id="AMU90986.1"/>
    </source>
</evidence>
<dbReference type="SUPFAM" id="SSF55031">
    <property type="entry name" value="Bacterial exopeptidase dimerisation domain"/>
    <property type="match status" value="1"/>
</dbReference>
<dbReference type="AlphaFoldDB" id="A0AAC9FG02"/>
<dbReference type="Pfam" id="PF07687">
    <property type="entry name" value="M20_dimer"/>
    <property type="match status" value="1"/>
</dbReference>
<dbReference type="EMBL" id="CP013344">
    <property type="protein sequence ID" value="AMU90986.1"/>
    <property type="molecule type" value="Genomic_DNA"/>
</dbReference>
<dbReference type="PANTHER" id="PTHR11014:SF63">
    <property type="entry name" value="METALLOPEPTIDASE, PUTATIVE (AFU_ORTHOLOGUE AFUA_6G09600)-RELATED"/>
    <property type="match status" value="1"/>
</dbReference>
<feature type="domain" description="Peptidase M20 dimerisation" evidence="3">
    <location>
        <begin position="211"/>
        <end position="295"/>
    </location>
</feature>
<dbReference type="Gene3D" id="3.40.630.10">
    <property type="entry name" value="Zn peptidases"/>
    <property type="match status" value="1"/>
</dbReference>
<sequence>MATTPACLAKPLDVAAEKAAISRRLDTEYPQLDALYKDLHRHPELSHQEVRTAAKLAAEMRRLGFEVTEGVGGTGIVAILRNGTGPTVLVRTDLDALPMEEKTGLPYASKARQTWQGKLGPVAHSCGHDVHMATWIGTAAMLAASRERWNGTLMFAGQPGEEAGDGAQKMLDDGLFKRFGKPDFGFALHVAPAPAGAVMYKSGAVLSNYDDIEIRFNGRGGHGAMPAATIDPILQAARFIVEVQSVVSLQKDPLSPGIISIGAIQGGSAGNIIPDTAIINGTMRSFTPETRAVLRVGIERTAKAVADMAGAPPPVIKFSNSSTAVVNDATLTKSTAEIFSAAFGPAAIELPTPSPASEDYSAFIEAGVPSVYFYIGGTDPAKFTEAQAKGESLPVNHSPLFAPLPEPTIRTGTEAMTLAILGALAR</sequence>
<dbReference type="GO" id="GO:0046872">
    <property type="term" value="F:metal ion binding"/>
    <property type="evidence" value="ECO:0007669"/>
    <property type="project" value="UniProtKB-KW"/>
</dbReference>
<keyword evidence="1" id="KW-0378">Hydrolase</keyword>
<dbReference type="NCBIfam" id="TIGR01891">
    <property type="entry name" value="amidohydrolases"/>
    <property type="match status" value="1"/>
</dbReference>
<feature type="binding site" evidence="2">
    <location>
        <position position="128"/>
    </location>
    <ligand>
        <name>Mn(2+)</name>
        <dbReference type="ChEBI" id="CHEBI:29035"/>
        <label>2</label>
    </ligand>
</feature>
<feature type="binding site" evidence="2">
    <location>
        <position position="397"/>
    </location>
    <ligand>
        <name>Mn(2+)</name>
        <dbReference type="ChEBI" id="CHEBI:29035"/>
        <label>1</label>
    </ligand>
</feature>
<dbReference type="PANTHER" id="PTHR11014">
    <property type="entry name" value="PEPTIDASE M20 FAMILY MEMBER"/>
    <property type="match status" value="1"/>
</dbReference>
<protein>
    <submittedName>
        <fullName evidence="4">Peptidase M20</fullName>
    </submittedName>
</protein>
<comment type="cofactor">
    <cofactor evidence="2">
        <name>Mn(2+)</name>
        <dbReference type="ChEBI" id="CHEBI:29035"/>
    </cofactor>
    <text evidence="2">The Mn(2+) ion enhances activity.</text>
</comment>
<evidence type="ECO:0000313" key="5">
    <source>
        <dbReference type="Proteomes" id="UP000076088"/>
    </source>
</evidence>
<dbReference type="InterPro" id="IPR017439">
    <property type="entry name" value="Amidohydrolase"/>
</dbReference>
<feature type="binding site" evidence="2">
    <location>
        <position position="162"/>
    </location>
    <ligand>
        <name>Mn(2+)</name>
        <dbReference type="ChEBI" id="CHEBI:29035"/>
        <label>2</label>
    </ligand>
</feature>
<reference evidence="5" key="1">
    <citation type="submission" date="2015-11" db="EMBL/GenBank/DDBJ databases">
        <title>Complete genome sequence of a polyethylene-glycol degrader Sphingopyxis macrogoltabida 203N (NBRC 111659).</title>
        <authorList>
            <person name="Yoshiyuki O."/>
            <person name="Shouta N."/>
            <person name="Nagata Y."/>
            <person name="Numata M."/>
            <person name="Tsuchikane K."/>
            <person name="Hosoyama A."/>
            <person name="Yamazoe A."/>
            <person name="Tsuda M."/>
            <person name="Fujita N."/>
            <person name="Kawai F."/>
        </authorList>
    </citation>
    <scope>NUCLEOTIDE SEQUENCE [LARGE SCALE GENOMIC DNA]</scope>
    <source>
        <strain evidence="5">203N</strain>
    </source>
</reference>
<reference evidence="4 5" key="2">
    <citation type="journal article" date="2016" name="Genome Announc.">
        <title>Complete Genome Sequence of Sphingopyxis macrogoltabida Strain 203N (NBRC 111659), a Polyethylene Glycol Degrader.</title>
        <authorList>
            <person name="Ohtsubo Y."/>
            <person name="Nonoyama S."/>
            <person name="Nagata Y."/>
            <person name="Numata M."/>
            <person name="Tsuchikane K."/>
            <person name="Hosoyama A."/>
            <person name="Yamazoe A."/>
            <person name="Tsuda M."/>
            <person name="Fujita N."/>
            <person name="Kawai F."/>
        </authorList>
    </citation>
    <scope>NUCLEOTIDE SEQUENCE [LARGE SCALE GENOMIC DNA]</scope>
    <source>
        <strain evidence="4 5">203N</strain>
    </source>
</reference>
<dbReference type="Pfam" id="PF01546">
    <property type="entry name" value="Peptidase_M20"/>
    <property type="match status" value="1"/>
</dbReference>
<dbReference type="SUPFAM" id="SSF53187">
    <property type="entry name" value="Zn-dependent exopeptidases"/>
    <property type="match status" value="1"/>
</dbReference>
<dbReference type="FunFam" id="3.30.70.360:FF:000001">
    <property type="entry name" value="N-acetyldiaminopimelate deacetylase"/>
    <property type="match status" value="1"/>
</dbReference>
<dbReference type="Gene3D" id="3.30.70.360">
    <property type="match status" value="1"/>
</dbReference>
<proteinExistence type="predicted"/>
<dbReference type="InterPro" id="IPR036264">
    <property type="entry name" value="Bact_exopeptidase_dim_dom"/>
</dbReference>
<feature type="binding site" evidence="2">
    <location>
        <position position="189"/>
    </location>
    <ligand>
        <name>Mn(2+)</name>
        <dbReference type="ChEBI" id="CHEBI:29035"/>
        <label>2</label>
    </ligand>
</feature>